<gene>
    <name evidence="7" type="ORF">GFSPODELE1_LOCUS10832</name>
</gene>
<evidence type="ECO:0000256" key="6">
    <source>
        <dbReference type="SAM" id="Phobius"/>
    </source>
</evidence>
<evidence type="ECO:0000256" key="2">
    <source>
        <dbReference type="ARBA" id="ARBA00022692"/>
    </source>
</evidence>
<proteinExistence type="predicted"/>
<evidence type="ECO:0000256" key="3">
    <source>
        <dbReference type="ARBA" id="ARBA00022989"/>
    </source>
</evidence>
<dbReference type="PANTHER" id="PTHR13396:SF5">
    <property type="entry name" value="NEDD4 FAMILY INTERACTING PROTEIN"/>
    <property type="match status" value="1"/>
</dbReference>
<evidence type="ECO:0000256" key="4">
    <source>
        <dbReference type="ARBA" id="ARBA00023136"/>
    </source>
</evidence>
<keyword evidence="2 6" id="KW-0812">Transmembrane</keyword>
<accession>A0ABP1EBM1</accession>
<dbReference type="PANTHER" id="PTHR13396">
    <property type="entry name" value="NEDD4 FAMILY INTERACTING PROTEIN 1/2"/>
    <property type="match status" value="1"/>
</dbReference>
<feature type="transmembrane region" description="Helical" evidence="6">
    <location>
        <begin position="329"/>
        <end position="350"/>
    </location>
</feature>
<dbReference type="InterPro" id="IPR019325">
    <property type="entry name" value="NEDD4/Bsd2"/>
</dbReference>
<feature type="transmembrane region" description="Helical" evidence="6">
    <location>
        <begin position="218"/>
        <end position="242"/>
    </location>
</feature>
<evidence type="ECO:0000313" key="8">
    <source>
        <dbReference type="Proteomes" id="UP001497453"/>
    </source>
</evidence>
<sequence length="427" mass="47011">MASARYAPLPNPRSSPDADRELDEAFGSDQEDAEDYTHTESTPFISTTERREPLSVTTHGAYDFERDYDHPPPGSPPGPSAIAVPNDYGNSNGLLPDSPVRPPANRPSFFRRAVGALLPQHYQRVPSEPASSRAVGAGIENDGVFANVTAKPGRTIEIHGEDGNVHMVPEDTQKDAPPSYSEAQADAVPQYWETTIHAPANMDPNADMIVDDLPTGSVILFAANLFISYFFNFIGFLLTYLLHTSHAAKYGSRAGLGLSLIQYGFYSRNRQVMEGATDGEPILFWNTTSGMLEAAQAQSTPLDPSPLSQNGTAIDGTLPEGYDLSSRDWLAFLFMTLGWFLLLSSVVGFYRVKRWETSIRSAAAAPPLTAEDRQREAELRRNFQRAFLMPLYDDPDPDENDERRGAQEVPHEAEIMLARNLRAAGFL</sequence>
<keyword evidence="8" id="KW-1185">Reference proteome</keyword>
<evidence type="ECO:0000313" key="7">
    <source>
        <dbReference type="EMBL" id="CAL1716609.1"/>
    </source>
</evidence>
<organism evidence="7 8">
    <name type="scientific">Somion occarium</name>
    <dbReference type="NCBI Taxonomy" id="3059160"/>
    <lineage>
        <taxon>Eukaryota</taxon>
        <taxon>Fungi</taxon>
        <taxon>Dikarya</taxon>
        <taxon>Basidiomycota</taxon>
        <taxon>Agaricomycotina</taxon>
        <taxon>Agaricomycetes</taxon>
        <taxon>Polyporales</taxon>
        <taxon>Cerrenaceae</taxon>
        <taxon>Somion</taxon>
    </lineage>
</organism>
<dbReference type="CDD" id="cd22212">
    <property type="entry name" value="NDFIP-like"/>
    <property type="match status" value="1"/>
</dbReference>
<reference evidence="8" key="1">
    <citation type="submission" date="2024-04" db="EMBL/GenBank/DDBJ databases">
        <authorList>
            <person name="Shaw F."/>
            <person name="Minotto A."/>
        </authorList>
    </citation>
    <scope>NUCLEOTIDE SEQUENCE [LARGE SCALE GENOMIC DNA]</scope>
</reference>
<dbReference type="EMBL" id="OZ037952">
    <property type="protein sequence ID" value="CAL1716609.1"/>
    <property type="molecule type" value="Genomic_DNA"/>
</dbReference>
<keyword evidence="4 6" id="KW-0472">Membrane</keyword>
<keyword evidence="3 6" id="KW-1133">Transmembrane helix</keyword>
<evidence type="ECO:0000256" key="5">
    <source>
        <dbReference type="SAM" id="MobiDB-lite"/>
    </source>
</evidence>
<dbReference type="Pfam" id="PF10176">
    <property type="entry name" value="NEDD4_Bsd2"/>
    <property type="match status" value="1"/>
</dbReference>
<feature type="compositionally biased region" description="Acidic residues" evidence="5">
    <location>
        <begin position="20"/>
        <end position="34"/>
    </location>
</feature>
<evidence type="ECO:0008006" key="9">
    <source>
        <dbReference type="Google" id="ProtNLM"/>
    </source>
</evidence>
<feature type="region of interest" description="Disordered" evidence="5">
    <location>
        <begin position="1"/>
        <end position="103"/>
    </location>
</feature>
<protein>
    <recommendedName>
        <fullName evidence="9">Metal homeostatis protein bsd2</fullName>
    </recommendedName>
</protein>
<name>A0ABP1EBM1_9APHY</name>
<comment type="subcellular location">
    <subcellularLocation>
        <location evidence="1">Membrane</location>
        <topology evidence="1">Multi-pass membrane protein</topology>
    </subcellularLocation>
</comment>
<dbReference type="Proteomes" id="UP001497453">
    <property type="component" value="Chromosome 9"/>
</dbReference>
<evidence type="ECO:0000256" key="1">
    <source>
        <dbReference type="ARBA" id="ARBA00004141"/>
    </source>
</evidence>